<feature type="compositionally biased region" description="Basic and acidic residues" evidence="1">
    <location>
        <begin position="343"/>
        <end position="359"/>
    </location>
</feature>
<evidence type="ECO:0000313" key="3">
    <source>
        <dbReference type="Proteomes" id="UP000250043"/>
    </source>
</evidence>
<sequence>MSAMSPTVSTATFVANPVSSSHYTFTNTLASTHIPAFASTLASLHTDASANSSFTPQTTLYNADTSHQATAGVYQAAAQVLGQSLPATRAHNGHTPQHQIPFSNGSYASPPAPIAQSGIGQAVTSVNQSQDFAPAPRMPLAILSRQQQSVQVAAQTQSVPPNGFHQAPHSYPTQPLPAQSGFASPPTQSQIGPSRSTTHQYRDGSQILSSPRPPKRAAPDTVHQEAPPIKSTRRTINQSHQSAAPSPSIQAYLPMTTGQAPTTNPVPPRPGVARAAAHKETPHHIPAQSTFDQRPVVTPNPTVSQVPRTKDPRRRSNNQSTQQRPPAVAQTPAPQPAPAPRPESSRKRPAPDTIHERAPATKIARKADVQGPSAPPNIYSTNAQPVQKQVLMNQTSPQTQMHIARPQATASTTRTLPQGVQNLHRPFLACSTGPLSHLVKSVQDIKFPELRRDDETEELVIDWKIPPAEFVNQCQAVAVQMKELVPPKPVPFCGSLRDLERRQPEQLVSARSPQAAEMSKLLDNLRFWANTVAERANGGVDAAIADNPVIIPAAASRDSADLRTGKSIVKSEPQEVTLAPMSSVPDDVVFQGILAEVIHIEDCLPDM</sequence>
<feature type="compositionally biased region" description="Polar residues" evidence="1">
    <location>
        <begin position="94"/>
        <end position="107"/>
    </location>
</feature>
<accession>A0A8E2DHB6</accession>
<dbReference type="AlphaFoldDB" id="A0A8E2DHB6"/>
<organism evidence="2 3">
    <name type="scientific">Obba rivulosa</name>
    <dbReference type="NCBI Taxonomy" id="1052685"/>
    <lineage>
        <taxon>Eukaryota</taxon>
        <taxon>Fungi</taxon>
        <taxon>Dikarya</taxon>
        <taxon>Basidiomycota</taxon>
        <taxon>Agaricomycotina</taxon>
        <taxon>Agaricomycetes</taxon>
        <taxon>Polyporales</taxon>
        <taxon>Gelatoporiaceae</taxon>
        <taxon>Obba</taxon>
    </lineage>
</organism>
<gene>
    <name evidence="2" type="ORF">OBBRIDRAFT_836952</name>
</gene>
<reference evidence="2 3" key="1">
    <citation type="submission" date="2016-07" db="EMBL/GenBank/DDBJ databases">
        <title>Draft genome of the white-rot fungus Obba rivulosa 3A-2.</title>
        <authorList>
            <consortium name="DOE Joint Genome Institute"/>
            <person name="Miettinen O."/>
            <person name="Riley R."/>
            <person name="Acob R."/>
            <person name="Barry K."/>
            <person name="Cullen D."/>
            <person name="De Vries R."/>
            <person name="Hainaut M."/>
            <person name="Hatakka A."/>
            <person name="Henrissat B."/>
            <person name="Hilden K."/>
            <person name="Kuo R."/>
            <person name="Labutti K."/>
            <person name="Lipzen A."/>
            <person name="Makela M.R."/>
            <person name="Sandor L."/>
            <person name="Spatafora J.W."/>
            <person name="Grigoriev I.V."/>
            <person name="Hibbett D.S."/>
        </authorList>
    </citation>
    <scope>NUCLEOTIDE SEQUENCE [LARGE SCALE GENOMIC DNA]</scope>
    <source>
        <strain evidence="2 3">3A-2</strain>
    </source>
</reference>
<name>A0A8E2DHB6_9APHY</name>
<feature type="region of interest" description="Disordered" evidence="1">
    <location>
        <begin position="152"/>
        <end position="381"/>
    </location>
</feature>
<feature type="compositionally biased region" description="Polar residues" evidence="1">
    <location>
        <begin position="234"/>
        <end position="249"/>
    </location>
</feature>
<protein>
    <submittedName>
        <fullName evidence="2">Uncharacterized protein</fullName>
    </submittedName>
</protein>
<evidence type="ECO:0000313" key="2">
    <source>
        <dbReference type="EMBL" id="OCH88000.1"/>
    </source>
</evidence>
<evidence type="ECO:0000256" key="1">
    <source>
        <dbReference type="SAM" id="MobiDB-lite"/>
    </source>
</evidence>
<keyword evidence="3" id="KW-1185">Reference proteome</keyword>
<feature type="compositionally biased region" description="Polar residues" evidence="1">
    <location>
        <begin position="171"/>
        <end position="199"/>
    </location>
</feature>
<dbReference type="EMBL" id="KV722466">
    <property type="protein sequence ID" value="OCH88000.1"/>
    <property type="molecule type" value="Genomic_DNA"/>
</dbReference>
<dbReference type="Proteomes" id="UP000250043">
    <property type="component" value="Unassembled WGS sequence"/>
</dbReference>
<feature type="region of interest" description="Disordered" evidence="1">
    <location>
        <begin position="88"/>
        <end position="110"/>
    </location>
</feature>
<feature type="compositionally biased region" description="Low complexity" evidence="1">
    <location>
        <begin position="317"/>
        <end position="332"/>
    </location>
</feature>
<proteinExistence type="predicted"/>